<name>A0A383DZ63_9ZZZZ</name>
<reference evidence="3" key="1">
    <citation type="submission" date="2018-05" db="EMBL/GenBank/DDBJ databases">
        <authorList>
            <person name="Lanie J.A."/>
            <person name="Ng W.-L."/>
            <person name="Kazmierczak K.M."/>
            <person name="Andrzejewski T.M."/>
            <person name="Davidsen T.M."/>
            <person name="Wayne K.J."/>
            <person name="Tettelin H."/>
            <person name="Glass J.I."/>
            <person name="Rusch D."/>
            <person name="Podicherti R."/>
            <person name="Tsui H.-C.T."/>
            <person name="Winkler M.E."/>
        </authorList>
    </citation>
    <scope>NUCLEOTIDE SEQUENCE</scope>
</reference>
<feature type="compositionally biased region" description="Basic and acidic residues" evidence="1">
    <location>
        <begin position="151"/>
        <end position="168"/>
    </location>
</feature>
<accession>A0A383DZ63</accession>
<dbReference type="InterPro" id="IPR002048">
    <property type="entry name" value="EF_hand_dom"/>
</dbReference>
<feature type="compositionally biased region" description="Basic and acidic residues" evidence="1">
    <location>
        <begin position="42"/>
        <end position="58"/>
    </location>
</feature>
<dbReference type="PROSITE" id="PS50222">
    <property type="entry name" value="EF_HAND_2"/>
    <property type="match status" value="1"/>
</dbReference>
<feature type="region of interest" description="Disordered" evidence="1">
    <location>
        <begin position="1"/>
        <end position="21"/>
    </location>
</feature>
<protein>
    <recommendedName>
        <fullName evidence="2">EF-hand domain-containing protein</fullName>
    </recommendedName>
</protein>
<feature type="compositionally biased region" description="Basic and acidic residues" evidence="1">
    <location>
        <begin position="204"/>
        <end position="221"/>
    </location>
</feature>
<dbReference type="InterPro" id="IPR011992">
    <property type="entry name" value="EF-hand-dom_pair"/>
</dbReference>
<feature type="region of interest" description="Disordered" evidence="1">
    <location>
        <begin position="151"/>
        <end position="221"/>
    </location>
</feature>
<dbReference type="AlphaFoldDB" id="A0A383DZ63"/>
<feature type="region of interest" description="Disordered" evidence="1">
    <location>
        <begin position="40"/>
        <end position="116"/>
    </location>
</feature>
<sequence>GSGGRGGFRPPNPVMEAIDKNKDGALTADELKNASKALAALDKNKDGKIDQEEMRPQFDRGQGGREGFSRPGQGGQGGREQGGREQGGRGQGGRSNPFAALGVNESQQTKLDAVRQELSTQMRALFTDRDTPREERSAKMAKIREGFDAKIKEILTKEQYKKFEETRSARGGRGEGQGQGRRPGQGGREGFRRPGQEGGQGRPEAPRGREGQPSRPGRSES</sequence>
<dbReference type="GO" id="GO:0005509">
    <property type="term" value="F:calcium ion binding"/>
    <property type="evidence" value="ECO:0007669"/>
    <property type="project" value="InterPro"/>
</dbReference>
<dbReference type="InterPro" id="IPR018247">
    <property type="entry name" value="EF_Hand_1_Ca_BS"/>
</dbReference>
<proteinExistence type="predicted"/>
<dbReference type="CDD" id="cd00051">
    <property type="entry name" value="EFh"/>
    <property type="match status" value="1"/>
</dbReference>
<gene>
    <name evidence="3" type="ORF">METZ01_LOCUS502696</name>
</gene>
<feature type="non-terminal residue" evidence="3">
    <location>
        <position position="1"/>
    </location>
</feature>
<feature type="region of interest" description="Disordered" evidence="1">
    <location>
        <begin position="122"/>
        <end position="141"/>
    </location>
</feature>
<dbReference type="PROSITE" id="PS00018">
    <property type="entry name" value="EF_HAND_1"/>
    <property type="match status" value="1"/>
</dbReference>
<evidence type="ECO:0000256" key="1">
    <source>
        <dbReference type="SAM" id="MobiDB-lite"/>
    </source>
</evidence>
<dbReference type="Gene3D" id="1.10.238.10">
    <property type="entry name" value="EF-hand"/>
    <property type="match status" value="1"/>
</dbReference>
<dbReference type="Pfam" id="PF13202">
    <property type="entry name" value="EF-hand_5"/>
    <property type="match status" value="2"/>
</dbReference>
<evidence type="ECO:0000259" key="2">
    <source>
        <dbReference type="PROSITE" id="PS50222"/>
    </source>
</evidence>
<feature type="compositionally biased region" description="Gly residues" evidence="1">
    <location>
        <begin position="174"/>
        <end position="188"/>
    </location>
</feature>
<dbReference type="EMBL" id="UINC01221487">
    <property type="protein sequence ID" value="SVE49842.1"/>
    <property type="molecule type" value="Genomic_DNA"/>
</dbReference>
<feature type="compositionally biased region" description="Basic and acidic residues" evidence="1">
    <location>
        <begin position="126"/>
        <end position="141"/>
    </location>
</feature>
<organism evidence="3">
    <name type="scientific">marine metagenome</name>
    <dbReference type="NCBI Taxonomy" id="408172"/>
    <lineage>
        <taxon>unclassified sequences</taxon>
        <taxon>metagenomes</taxon>
        <taxon>ecological metagenomes</taxon>
    </lineage>
</organism>
<evidence type="ECO:0000313" key="3">
    <source>
        <dbReference type="EMBL" id="SVE49842.1"/>
    </source>
</evidence>
<feature type="domain" description="EF-hand" evidence="2">
    <location>
        <begin position="29"/>
        <end position="64"/>
    </location>
</feature>
<dbReference type="SUPFAM" id="SSF47473">
    <property type="entry name" value="EF-hand"/>
    <property type="match status" value="1"/>
</dbReference>